<evidence type="ECO:0000313" key="2">
    <source>
        <dbReference type="EMBL" id="CAB4340879.1"/>
    </source>
</evidence>
<keyword evidence="1" id="KW-0175">Coiled coil</keyword>
<organism evidence="2">
    <name type="scientific">freshwater metagenome</name>
    <dbReference type="NCBI Taxonomy" id="449393"/>
    <lineage>
        <taxon>unclassified sequences</taxon>
        <taxon>metagenomes</taxon>
        <taxon>ecological metagenomes</taxon>
    </lineage>
</organism>
<feature type="coiled-coil region" evidence="1">
    <location>
        <begin position="93"/>
        <end position="121"/>
    </location>
</feature>
<reference evidence="2" key="1">
    <citation type="submission" date="2020-05" db="EMBL/GenBank/DDBJ databases">
        <authorList>
            <person name="Chiriac C."/>
            <person name="Salcher M."/>
            <person name="Ghai R."/>
            <person name="Kavagutti S V."/>
        </authorList>
    </citation>
    <scope>NUCLEOTIDE SEQUENCE</scope>
</reference>
<evidence type="ECO:0000256" key="1">
    <source>
        <dbReference type="SAM" id="Coils"/>
    </source>
</evidence>
<protein>
    <submittedName>
        <fullName evidence="2">Unannotated protein</fullName>
    </submittedName>
</protein>
<dbReference type="EMBL" id="CAESAJ010000106">
    <property type="protein sequence ID" value="CAB4340879.1"/>
    <property type="molecule type" value="Genomic_DNA"/>
</dbReference>
<gene>
    <name evidence="2" type="ORF">UFOPK3770_00945</name>
</gene>
<sequence>MTETHEHGYADQEGNVFLNAPEGPVKIGQYVAGTPQEGLEFFARKFHELKAEVELTAARLRDGKANPETVKTVIDKITSAIDKPGMLGDHSVLPGLKAELEELIEKRKSELAQKKAELKAAALVRREEIVAAAEALVNSNQWKTAGEQFKSLLDEWKKLPTAERAKEQELWKRFSHARSTFDKARRTHFQQLDEVRGEAVAAKEALVKKAAALIDSTDWVPTANTFKGLMAQWKKLPRAARTQEDALWKTFKEAQDKFFEARTQALSIRDEELSGNLTIKLSLLDKAEALLPIVDLDKAKSAMREIQDAWEKAGHVPRADKDKIDRRLKVVEDAIRKVQDEIWHRTKPEVVERAAGLVASFEASLAKLDKQIEKATKDNKSAEVAKLTEQRDNVTSLLDAARNGASTLS</sequence>
<name>A0A6J5ZJ89_9ZZZZ</name>
<dbReference type="AlphaFoldDB" id="A0A6J5ZJ89"/>
<dbReference type="Pfam" id="PF03993">
    <property type="entry name" value="DUF349"/>
    <property type="match status" value="3"/>
</dbReference>
<dbReference type="InterPro" id="IPR007139">
    <property type="entry name" value="DUF349"/>
</dbReference>
<proteinExistence type="predicted"/>
<accession>A0A6J5ZJ89</accession>
<feature type="coiled-coil region" evidence="1">
    <location>
        <begin position="321"/>
        <end position="385"/>
    </location>
</feature>